<evidence type="ECO:0000256" key="2">
    <source>
        <dbReference type="ARBA" id="ARBA00022670"/>
    </source>
</evidence>
<feature type="signal peptide" evidence="6">
    <location>
        <begin position="1"/>
        <end position="22"/>
    </location>
</feature>
<comment type="caution">
    <text evidence="7">The sequence shown here is derived from an EMBL/GenBank/DDBJ whole genome shotgun (WGS) entry which is preliminary data.</text>
</comment>
<protein>
    <submittedName>
        <fullName evidence="7">Putative extracellular serine carboxypeptidase</fullName>
    </submittedName>
</protein>
<keyword evidence="8" id="KW-1185">Reference proteome</keyword>
<evidence type="ECO:0000313" key="8">
    <source>
        <dbReference type="Proteomes" id="UP000469558"/>
    </source>
</evidence>
<evidence type="ECO:0000256" key="6">
    <source>
        <dbReference type="SAM" id="SignalP"/>
    </source>
</evidence>
<accession>A0A8T9C5N9</accession>
<keyword evidence="7" id="KW-0121">Carboxypeptidase</keyword>
<proteinExistence type="inferred from homology"/>
<dbReference type="InterPro" id="IPR008758">
    <property type="entry name" value="Peptidase_S28"/>
</dbReference>
<dbReference type="Gene3D" id="3.40.50.1820">
    <property type="entry name" value="alpha/beta hydrolase"/>
    <property type="match status" value="1"/>
</dbReference>
<dbReference type="EMBL" id="QGMK01000572">
    <property type="protein sequence ID" value="TVY80978.1"/>
    <property type="molecule type" value="Genomic_DNA"/>
</dbReference>
<evidence type="ECO:0000256" key="3">
    <source>
        <dbReference type="ARBA" id="ARBA00022729"/>
    </source>
</evidence>
<dbReference type="PANTHER" id="PTHR11010:SF117">
    <property type="entry name" value="SERINE PROTEASE 16"/>
    <property type="match status" value="1"/>
</dbReference>
<keyword evidence="4" id="KW-0378">Hydrolase</keyword>
<evidence type="ECO:0000256" key="1">
    <source>
        <dbReference type="ARBA" id="ARBA00011079"/>
    </source>
</evidence>
<dbReference type="Proteomes" id="UP000469558">
    <property type="component" value="Unassembled WGS sequence"/>
</dbReference>
<organism evidence="7 8">
    <name type="scientific">Lachnellula suecica</name>
    <dbReference type="NCBI Taxonomy" id="602035"/>
    <lineage>
        <taxon>Eukaryota</taxon>
        <taxon>Fungi</taxon>
        <taxon>Dikarya</taxon>
        <taxon>Ascomycota</taxon>
        <taxon>Pezizomycotina</taxon>
        <taxon>Leotiomycetes</taxon>
        <taxon>Helotiales</taxon>
        <taxon>Lachnaceae</taxon>
        <taxon>Lachnellula</taxon>
    </lineage>
</organism>
<evidence type="ECO:0000256" key="4">
    <source>
        <dbReference type="ARBA" id="ARBA00022801"/>
    </source>
</evidence>
<dbReference type="SUPFAM" id="SSF53474">
    <property type="entry name" value="alpha/beta-Hydrolases"/>
    <property type="match status" value="1"/>
</dbReference>
<keyword evidence="3 6" id="KW-0732">Signal</keyword>
<gene>
    <name evidence="7" type="ORF">LSUE1_G004434</name>
</gene>
<dbReference type="AlphaFoldDB" id="A0A8T9C5N9"/>
<dbReference type="Gene3D" id="1.20.120.980">
    <property type="entry name" value="Serine carboxypeptidase S28, SKS domain"/>
    <property type="match status" value="1"/>
</dbReference>
<dbReference type="GO" id="GO:0006508">
    <property type="term" value="P:proteolysis"/>
    <property type="evidence" value="ECO:0007669"/>
    <property type="project" value="UniProtKB-KW"/>
</dbReference>
<evidence type="ECO:0000313" key="7">
    <source>
        <dbReference type="EMBL" id="TVY80978.1"/>
    </source>
</evidence>
<dbReference type="GO" id="GO:0008239">
    <property type="term" value="F:dipeptidyl-peptidase activity"/>
    <property type="evidence" value="ECO:0007669"/>
    <property type="project" value="TreeGrafter"/>
</dbReference>
<feature type="chain" id="PRO_5035899807" evidence="6">
    <location>
        <begin position="23"/>
        <end position="529"/>
    </location>
</feature>
<comment type="similarity">
    <text evidence="1">Belongs to the peptidase S28 family.</text>
</comment>
<dbReference type="InterPro" id="IPR029058">
    <property type="entry name" value="AB_hydrolase_fold"/>
</dbReference>
<keyword evidence="5" id="KW-0325">Glycoprotein</keyword>
<dbReference type="Pfam" id="PF05577">
    <property type="entry name" value="Peptidase_S28"/>
    <property type="match status" value="1"/>
</dbReference>
<dbReference type="OrthoDB" id="1735038at2759"/>
<name>A0A8T9C5N9_9HELO</name>
<dbReference type="PANTHER" id="PTHR11010">
    <property type="entry name" value="PROTEASE S28 PRO-X CARBOXYPEPTIDASE-RELATED"/>
    <property type="match status" value="1"/>
</dbReference>
<evidence type="ECO:0000256" key="5">
    <source>
        <dbReference type="ARBA" id="ARBA00023180"/>
    </source>
</evidence>
<sequence>MKFNSLLPAVLAGVFGLASGRATRDIEPRQSRPTSYPPNIFDQIIDHYPKSPRYEPHAKGTFKQRYFVDSTYYKPGGPVYLYIGGETSGESRFSNLETGIIQILMQETNGLGVILENRYYGQSYPFNTSTTDNLAYLTAEQSIADNAYFAQHAVFPGVSGNLTSPGTPWILYGGSLAGAQTAYSLVAHGDVLYAGIGSSATVVGRLEYPEWYDPIQRTGPQDCISSVNAIIEKIDRLVDTGNTQAIQELKAIFGLEKLSDIRDFAQSIAWPIGGPFNYPLGTWQELNWSELYSDDTFWDFCSNVTDINAPANITAVDHALAKYTNGQPWTNLGTYANYFKEAYLPLCLDGNIDSTHPGCFSTQNATYWADTTNSATRSYIYTTCIEQGAYQVAPAEYPSLILKVLQVDYTQQWCTWAFPKGKYNSIPPTPDLQRLNVYGGYNLAADRLALVDGDIDPWRDICVHSPKYAPPRQSTDLRPEYLIAGAGHHWDSAGILDVSAEPLFIQQAHLFEIRTVKKWLRKFTPNFGG</sequence>
<reference evidence="7 8" key="1">
    <citation type="submission" date="2018-05" db="EMBL/GenBank/DDBJ databases">
        <title>Genome sequencing and assembly of the regulated plant pathogen Lachnellula willkommii and related sister species for the development of diagnostic species identification markers.</title>
        <authorList>
            <person name="Giroux E."/>
            <person name="Bilodeau G."/>
        </authorList>
    </citation>
    <scope>NUCLEOTIDE SEQUENCE [LARGE SCALE GENOMIC DNA]</scope>
    <source>
        <strain evidence="7 8">CBS 268.59</strain>
    </source>
</reference>
<dbReference type="InterPro" id="IPR042269">
    <property type="entry name" value="Ser_carbopepase_S28_SKS"/>
</dbReference>
<dbReference type="GO" id="GO:0004180">
    <property type="term" value="F:carboxypeptidase activity"/>
    <property type="evidence" value="ECO:0007669"/>
    <property type="project" value="UniProtKB-KW"/>
</dbReference>
<keyword evidence="2" id="KW-0645">Protease</keyword>
<dbReference type="GO" id="GO:0070008">
    <property type="term" value="F:serine-type exopeptidase activity"/>
    <property type="evidence" value="ECO:0007669"/>
    <property type="project" value="InterPro"/>
</dbReference>